<dbReference type="RefSeq" id="WP_215822135.1">
    <property type="nucleotide sequence ID" value="NZ_JAGSOY010000111.1"/>
</dbReference>
<name>A0ABS5ZIW1_9GAMM</name>
<dbReference type="Gene3D" id="2.60.120.10">
    <property type="entry name" value="Jelly Rolls"/>
    <property type="match status" value="1"/>
</dbReference>
<gene>
    <name evidence="2" type="ORF">KCG35_22640</name>
</gene>
<protein>
    <submittedName>
        <fullName evidence="2">Cupin domain-containing protein</fullName>
    </submittedName>
</protein>
<evidence type="ECO:0000313" key="2">
    <source>
        <dbReference type="EMBL" id="MBU2713855.1"/>
    </source>
</evidence>
<feature type="domain" description="Cupin type-2" evidence="1">
    <location>
        <begin position="48"/>
        <end position="104"/>
    </location>
</feature>
<dbReference type="Pfam" id="PF07883">
    <property type="entry name" value="Cupin_2"/>
    <property type="match status" value="1"/>
</dbReference>
<reference evidence="2 3" key="1">
    <citation type="submission" date="2021-04" db="EMBL/GenBank/DDBJ databases">
        <authorList>
            <person name="Pira H."/>
            <person name="Risdian C."/>
            <person name="Wink J."/>
        </authorList>
    </citation>
    <scope>NUCLEOTIDE SEQUENCE [LARGE SCALE GENOMIC DNA]</scope>
    <source>
        <strain evidence="2 3">WH53</strain>
    </source>
</reference>
<dbReference type="InterPro" id="IPR013096">
    <property type="entry name" value="Cupin_2"/>
</dbReference>
<evidence type="ECO:0000259" key="1">
    <source>
        <dbReference type="Pfam" id="PF07883"/>
    </source>
</evidence>
<dbReference type="EMBL" id="JAGSOY010000111">
    <property type="protein sequence ID" value="MBU2713855.1"/>
    <property type="molecule type" value="Genomic_DNA"/>
</dbReference>
<accession>A0ABS5ZIW1</accession>
<dbReference type="InterPro" id="IPR014710">
    <property type="entry name" value="RmlC-like_jellyroll"/>
</dbReference>
<proteinExistence type="predicted"/>
<dbReference type="Proteomes" id="UP000690515">
    <property type="component" value="Unassembled WGS sequence"/>
</dbReference>
<keyword evidence="3" id="KW-1185">Reference proteome</keyword>
<dbReference type="CDD" id="cd06981">
    <property type="entry name" value="cupin_reut_a1446"/>
    <property type="match status" value="1"/>
</dbReference>
<dbReference type="InterPro" id="IPR011051">
    <property type="entry name" value="RmlC_Cupin_sf"/>
</dbReference>
<evidence type="ECO:0000313" key="3">
    <source>
        <dbReference type="Proteomes" id="UP000690515"/>
    </source>
</evidence>
<dbReference type="SUPFAM" id="SSF51182">
    <property type="entry name" value="RmlC-like cupins"/>
    <property type="match status" value="1"/>
</dbReference>
<sequence length="117" mass="13418">MLPGNIFQEIPHDIPQELFEVILDKPGVSIERIISKGHTTPKGSWYDQDYDEWVLLLQGEARVMFHGESEPYALAIGDYLYIPAGVKHRVEWTSQTTETLWLAIHLTIDKVNDQSLL</sequence>
<comment type="caution">
    <text evidence="2">The sequence shown here is derived from an EMBL/GenBank/DDBJ whole genome shotgun (WGS) entry which is preliminary data.</text>
</comment>
<organism evidence="2 3">
    <name type="scientific">Zooshikella harenae</name>
    <dbReference type="NCBI Taxonomy" id="2827238"/>
    <lineage>
        <taxon>Bacteria</taxon>
        <taxon>Pseudomonadati</taxon>
        <taxon>Pseudomonadota</taxon>
        <taxon>Gammaproteobacteria</taxon>
        <taxon>Oceanospirillales</taxon>
        <taxon>Zooshikellaceae</taxon>
        <taxon>Zooshikella</taxon>
    </lineage>
</organism>